<feature type="binding site" evidence="4">
    <location>
        <position position="222"/>
    </location>
    <ligand>
        <name>CoA</name>
        <dbReference type="ChEBI" id="CHEBI:57287"/>
    </ligand>
</feature>
<dbReference type="Pfam" id="PF08540">
    <property type="entry name" value="HMG_CoA_synt_C"/>
    <property type="match status" value="2"/>
</dbReference>
<organism evidence="8 9">
    <name type="scientific">Aureobasidium subglaciale (strain EXF-2481)</name>
    <name type="common">Aureobasidium pullulans var. subglaciale</name>
    <dbReference type="NCBI Taxonomy" id="1043005"/>
    <lineage>
        <taxon>Eukaryota</taxon>
        <taxon>Fungi</taxon>
        <taxon>Dikarya</taxon>
        <taxon>Ascomycota</taxon>
        <taxon>Pezizomycotina</taxon>
        <taxon>Dothideomycetes</taxon>
        <taxon>Dothideomycetidae</taxon>
        <taxon>Dothideales</taxon>
        <taxon>Saccotheciaceae</taxon>
        <taxon>Aureobasidium</taxon>
    </lineage>
</organism>
<dbReference type="SUPFAM" id="SSF53901">
    <property type="entry name" value="Thiolase-like"/>
    <property type="match status" value="2"/>
</dbReference>
<protein>
    <recommendedName>
        <fullName evidence="5">Hydroxymethylglutaryl-CoA synthase</fullName>
        <shortName evidence="5">HMG-CoA synthase</shortName>
        <ecNumber evidence="5">2.3.3.10</ecNumber>
    </recommendedName>
    <alternativeName>
        <fullName evidence="5">3-hydroxy-3-methylglutaryl coenzyme A synthase</fullName>
    </alternativeName>
</protein>
<feature type="active site" description="Acyl-thioester intermediate" evidence="3">
    <location>
        <position position="130"/>
    </location>
</feature>
<dbReference type="OrthoDB" id="1269963at2759"/>
<feature type="domain" description="Hydroxymethylglutaryl-coenzyme A synthase C-terminal" evidence="7">
    <location>
        <begin position="289"/>
        <end position="499"/>
    </location>
</feature>
<comment type="similarity">
    <text evidence="1 5">Belongs to the thiolase-like superfamily. HMG-CoA synthase family.</text>
</comment>
<accession>A0A074ZHZ3</accession>
<dbReference type="Pfam" id="PF01154">
    <property type="entry name" value="HMG_CoA_synt_N"/>
    <property type="match status" value="1"/>
</dbReference>
<feature type="active site" description="Proton donor/acceptor" evidence="3">
    <location>
        <position position="96"/>
    </location>
</feature>
<evidence type="ECO:0000256" key="4">
    <source>
        <dbReference type="PIRSR" id="PIRSR610122-2"/>
    </source>
</evidence>
<sequence>MSDGPNWTGAHIQWPANVGIKGIEIYFPSKYVDQTDLEAHDGISAGKYTIGLGQKQMSFCDDREDIYSFSLTVVSSLIRKYDIQPASIGRLEVGTETLLDKSKSVKSVLMQLFEESGNTDVEGVDTINACYGGTNAFFNAVQWIESSHWDGRDAIVVAGDIAIYDKGPARPTGGAGAVALWIGPNAPIVCESGRRGSYMQHAYDFYKPNFKAEYPVVDGHLSIDCYFKALDACYSAYTARAAAMDKRVAHVQSAYVNAESNRGKQHKGITSPPSPPDEADALALVENHKPQVSTLQKFDLMCFHSPNCKLVAKSFARLNFLDFKHGQEHDTLEDLRNNFDPLTIADPTKDKVVESAFMKSSADLFSAKVDSSLLLARSCGNMYTASLFGGLASLIASRDSESLLTKRIGMFSYGSGLASSMFSLRIVGDTQNMREAMNLDSRLAARIRCTPTEFENALALREDAYGKSDRAPIGDRKALVPGTWYLNNVDQLYRRSYEVAA</sequence>
<gene>
    <name evidence="8" type="ORF">AUEXF2481DRAFT_471264</name>
</gene>
<keyword evidence="9" id="KW-1185">Reference proteome</keyword>
<feature type="binding site" evidence="4">
    <location>
        <position position="313"/>
    </location>
    <ligand>
        <name>CoA</name>
        <dbReference type="ChEBI" id="CHEBI:57287"/>
    </ligand>
</feature>
<dbReference type="NCBIfam" id="TIGR01833">
    <property type="entry name" value="HMG-CoA-S_euk"/>
    <property type="match status" value="1"/>
</dbReference>
<dbReference type="Proteomes" id="UP000030641">
    <property type="component" value="Unassembled WGS sequence"/>
</dbReference>
<feature type="active site" description="Proton donor/acceptor" evidence="3">
    <location>
        <position position="304"/>
    </location>
</feature>
<dbReference type="GO" id="GO:0006084">
    <property type="term" value="P:acetyl-CoA metabolic process"/>
    <property type="evidence" value="ECO:0007669"/>
    <property type="project" value="InterPro"/>
</dbReference>
<evidence type="ECO:0000256" key="1">
    <source>
        <dbReference type="ARBA" id="ARBA00007061"/>
    </source>
</evidence>
<dbReference type="STRING" id="1043005.A0A074ZHZ3"/>
<feature type="domain" description="Hydroxymethylglutaryl-coenzyme A synthase C-terminal" evidence="7">
    <location>
        <begin position="188"/>
        <end position="247"/>
    </location>
</feature>
<dbReference type="AlphaFoldDB" id="A0A074ZHZ3"/>
<dbReference type="PANTHER" id="PTHR43323">
    <property type="entry name" value="3-HYDROXY-3-METHYLGLUTARYL COENZYME A SYNTHASE"/>
    <property type="match status" value="1"/>
</dbReference>
<evidence type="ECO:0000313" key="8">
    <source>
        <dbReference type="EMBL" id="KEQ98166.1"/>
    </source>
</evidence>
<name>A0A074ZHZ3_AURSE</name>
<dbReference type="InterPro" id="IPR016039">
    <property type="entry name" value="Thiolase-like"/>
</dbReference>
<dbReference type="GeneID" id="25368246"/>
<feature type="binding site" evidence="4">
    <location>
        <position position="309"/>
    </location>
    <ligand>
        <name>CoA</name>
        <dbReference type="ChEBI" id="CHEBI:57287"/>
    </ligand>
</feature>
<dbReference type="PROSITE" id="PS01226">
    <property type="entry name" value="HMG_COA_SYNTHASE"/>
    <property type="match status" value="1"/>
</dbReference>
<dbReference type="CDD" id="cd00827">
    <property type="entry name" value="init_cond_enzymes"/>
    <property type="match status" value="1"/>
</dbReference>
<dbReference type="GO" id="GO:0006696">
    <property type="term" value="P:ergosterol biosynthetic process"/>
    <property type="evidence" value="ECO:0007669"/>
    <property type="project" value="TreeGrafter"/>
</dbReference>
<evidence type="ECO:0000313" key="9">
    <source>
        <dbReference type="Proteomes" id="UP000030641"/>
    </source>
</evidence>
<dbReference type="EC" id="2.3.3.10" evidence="5"/>
<evidence type="ECO:0000256" key="5">
    <source>
        <dbReference type="RuleBase" id="RU364071"/>
    </source>
</evidence>
<evidence type="ECO:0000259" key="6">
    <source>
        <dbReference type="Pfam" id="PF01154"/>
    </source>
</evidence>
<keyword evidence="2 5" id="KW-0808">Transferase</keyword>
<dbReference type="OMA" id="ARNGNMY"/>
<dbReference type="InterPro" id="IPR000590">
    <property type="entry name" value="HMG_CoA_synt_AS"/>
</dbReference>
<dbReference type="GO" id="GO:0004421">
    <property type="term" value="F:hydroxymethylglutaryl-CoA synthase activity"/>
    <property type="evidence" value="ECO:0007669"/>
    <property type="project" value="UniProtKB-EC"/>
</dbReference>
<dbReference type="InterPro" id="IPR013528">
    <property type="entry name" value="HMG_CoA_synth_N"/>
</dbReference>
<dbReference type="EMBL" id="KL584752">
    <property type="protein sequence ID" value="KEQ98166.1"/>
    <property type="molecule type" value="Genomic_DNA"/>
</dbReference>
<evidence type="ECO:0000256" key="2">
    <source>
        <dbReference type="ARBA" id="ARBA00022679"/>
    </source>
</evidence>
<dbReference type="RefSeq" id="XP_013347020.1">
    <property type="nucleotide sequence ID" value="XM_013491566.1"/>
</dbReference>
<dbReference type="HOGENOM" id="CLU_008065_0_1_1"/>
<evidence type="ECO:0000256" key="3">
    <source>
        <dbReference type="PIRSR" id="PIRSR610122-1"/>
    </source>
</evidence>
<evidence type="ECO:0000259" key="7">
    <source>
        <dbReference type="Pfam" id="PF08540"/>
    </source>
</evidence>
<dbReference type="PANTHER" id="PTHR43323:SF2">
    <property type="entry name" value="HYDROXYMETHYLGLUTARYL-COA SYNTHASE"/>
    <property type="match status" value="1"/>
</dbReference>
<feature type="domain" description="Hydroxymethylglutaryl-coenzyme A synthase N-terminal" evidence="6">
    <location>
        <begin position="14"/>
        <end position="187"/>
    </location>
</feature>
<dbReference type="InterPro" id="IPR013746">
    <property type="entry name" value="HMG_CoA_synt_C_dom"/>
</dbReference>
<dbReference type="GO" id="GO:0010142">
    <property type="term" value="P:farnesyl diphosphate biosynthetic process, mevalonate pathway"/>
    <property type="evidence" value="ECO:0007669"/>
    <property type="project" value="InterPro"/>
</dbReference>
<reference evidence="8 9" key="1">
    <citation type="journal article" date="2014" name="BMC Genomics">
        <title>Genome sequencing of four Aureobasidium pullulans varieties: biotechnological potential, stress tolerance, and description of new species.</title>
        <authorList>
            <person name="Gostin Ar C."/>
            <person name="Ohm R.A."/>
            <person name="Kogej T."/>
            <person name="Sonjak S."/>
            <person name="Turk M."/>
            <person name="Zajc J."/>
            <person name="Zalar P."/>
            <person name="Grube M."/>
            <person name="Sun H."/>
            <person name="Han J."/>
            <person name="Sharma A."/>
            <person name="Chiniquy J."/>
            <person name="Ngan C.Y."/>
            <person name="Lipzen A."/>
            <person name="Barry K."/>
            <person name="Grigoriev I.V."/>
            <person name="Gunde-Cimerman N."/>
        </authorList>
    </citation>
    <scope>NUCLEOTIDE SEQUENCE [LARGE SCALE GENOMIC DNA]</scope>
    <source>
        <strain evidence="8 9">EXF-2481</strain>
    </source>
</reference>
<dbReference type="Gene3D" id="3.40.47.10">
    <property type="match status" value="1"/>
</dbReference>
<dbReference type="InParanoid" id="A0A074ZHZ3"/>
<comment type="function">
    <text evidence="5">Catalyzes the condensation of acetyl-CoA with acetoacetyl-CoA to form HMG-CoA.</text>
</comment>
<dbReference type="InterPro" id="IPR010122">
    <property type="entry name" value="HMG_CoA_synthase_euk"/>
</dbReference>
<comment type="catalytic activity">
    <reaction evidence="5">
        <text>acetoacetyl-CoA + acetyl-CoA + H2O = (3S)-3-hydroxy-3-methylglutaryl-CoA + CoA + H(+)</text>
        <dbReference type="Rhea" id="RHEA:10188"/>
        <dbReference type="ChEBI" id="CHEBI:15377"/>
        <dbReference type="ChEBI" id="CHEBI:15378"/>
        <dbReference type="ChEBI" id="CHEBI:43074"/>
        <dbReference type="ChEBI" id="CHEBI:57286"/>
        <dbReference type="ChEBI" id="CHEBI:57287"/>
        <dbReference type="ChEBI" id="CHEBI:57288"/>
        <dbReference type="EC" id="2.3.3.10"/>
    </reaction>
</comment>
<proteinExistence type="inferred from homology"/>